<keyword evidence="6" id="KW-0812">Transmembrane</keyword>
<keyword evidence="4" id="KW-1003">Cell membrane</keyword>
<feature type="domain" description="Type II secretion system protein GspC N-terminal" evidence="11">
    <location>
        <begin position="30"/>
        <end position="169"/>
    </location>
</feature>
<evidence type="ECO:0000256" key="4">
    <source>
        <dbReference type="ARBA" id="ARBA00022475"/>
    </source>
</evidence>
<dbReference type="Pfam" id="PF17820">
    <property type="entry name" value="PDZ_6"/>
    <property type="match status" value="1"/>
</dbReference>
<evidence type="ECO:0000256" key="5">
    <source>
        <dbReference type="ARBA" id="ARBA00022519"/>
    </source>
</evidence>
<evidence type="ECO:0000313" key="13">
    <source>
        <dbReference type="EMBL" id="EIT69587.1"/>
    </source>
</evidence>
<dbReference type="STRING" id="1172194.WQQ_31690"/>
<evidence type="ECO:0000313" key="14">
    <source>
        <dbReference type="Proteomes" id="UP000003704"/>
    </source>
</evidence>
<dbReference type="GO" id="GO:0005886">
    <property type="term" value="C:plasma membrane"/>
    <property type="evidence" value="ECO:0007669"/>
    <property type="project" value="UniProtKB-SubCell"/>
</dbReference>
<keyword evidence="14" id="KW-1185">Reference proteome</keyword>
<keyword evidence="9" id="KW-0472">Membrane</keyword>
<dbReference type="GO" id="GO:0015627">
    <property type="term" value="C:type II protein secretion system complex"/>
    <property type="evidence" value="ECO:0007669"/>
    <property type="project" value="InterPro"/>
</dbReference>
<evidence type="ECO:0000256" key="2">
    <source>
        <dbReference type="ARBA" id="ARBA00007986"/>
    </source>
</evidence>
<dbReference type="InterPro" id="IPR036034">
    <property type="entry name" value="PDZ_sf"/>
</dbReference>
<reference evidence="13 14" key="1">
    <citation type="journal article" date="2012" name="J. Bacteriol.">
        <title>Genome Sequence of n-Alkane-Degrading Hydrocarboniphaga effusa Strain AP103T (ATCC BAA-332T).</title>
        <authorList>
            <person name="Chang H.K."/>
            <person name="Zylstra G.J."/>
            <person name="Chae J.C."/>
        </authorList>
    </citation>
    <scope>NUCLEOTIDE SEQUENCE [LARGE SCALE GENOMIC DNA]</scope>
    <source>
        <strain evidence="13 14">AP103</strain>
    </source>
</reference>
<gene>
    <name evidence="13" type="ORF">WQQ_31690</name>
</gene>
<feature type="compositionally biased region" description="Low complexity" evidence="10">
    <location>
        <begin position="175"/>
        <end position="190"/>
    </location>
</feature>
<dbReference type="Gene3D" id="2.30.30.830">
    <property type="match status" value="1"/>
</dbReference>
<dbReference type="Gene3D" id="2.30.42.10">
    <property type="match status" value="1"/>
</dbReference>
<dbReference type="SUPFAM" id="SSF50156">
    <property type="entry name" value="PDZ domain-like"/>
    <property type="match status" value="1"/>
</dbReference>
<protein>
    <recommendedName>
        <fullName evidence="15">Type II secretion system protein GspC</fullName>
    </recommendedName>
</protein>
<dbReference type="GO" id="GO:0015628">
    <property type="term" value="P:protein secretion by the type II secretion system"/>
    <property type="evidence" value="ECO:0007669"/>
    <property type="project" value="InterPro"/>
</dbReference>
<comment type="caution">
    <text evidence="13">The sequence shown here is derived from an EMBL/GenBank/DDBJ whole genome shotgun (WGS) entry which is preliminary data.</text>
</comment>
<dbReference type="InterPro" id="IPR001639">
    <property type="entry name" value="T2SS_protein-GspC"/>
</dbReference>
<dbReference type="RefSeq" id="WP_007186108.1">
    <property type="nucleotide sequence ID" value="NZ_AKGD01000002.1"/>
</dbReference>
<dbReference type="Proteomes" id="UP000003704">
    <property type="component" value="Unassembled WGS sequence"/>
</dbReference>
<evidence type="ECO:0000256" key="6">
    <source>
        <dbReference type="ARBA" id="ARBA00022692"/>
    </source>
</evidence>
<feature type="domain" description="PDZ" evidence="12">
    <location>
        <begin position="238"/>
        <end position="287"/>
    </location>
</feature>
<evidence type="ECO:0000256" key="9">
    <source>
        <dbReference type="ARBA" id="ARBA00023136"/>
    </source>
</evidence>
<evidence type="ECO:0000259" key="11">
    <source>
        <dbReference type="Pfam" id="PF11356"/>
    </source>
</evidence>
<dbReference type="OrthoDB" id="1491375at2"/>
<dbReference type="InterPro" id="IPR041489">
    <property type="entry name" value="PDZ_6"/>
</dbReference>
<evidence type="ECO:0008006" key="15">
    <source>
        <dbReference type="Google" id="ProtNLM"/>
    </source>
</evidence>
<evidence type="ECO:0000256" key="10">
    <source>
        <dbReference type="SAM" id="MobiDB-lite"/>
    </source>
</evidence>
<organism evidence="13 14">
    <name type="scientific">Hydrocarboniphaga effusa AP103</name>
    <dbReference type="NCBI Taxonomy" id="1172194"/>
    <lineage>
        <taxon>Bacteria</taxon>
        <taxon>Pseudomonadati</taxon>
        <taxon>Pseudomonadota</taxon>
        <taxon>Gammaproteobacteria</taxon>
        <taxon>Nevskiales</taxon>
        <taxon>Nevskiaceae</taxon>
        <taxon>Hydrocarboniphaga</taxon>
    </lineage>
</organism>
<accession>I7ZD43</accession>
<evidence type="ECO:0000256" key="3">
    <source>
        <dbReference type="ARBA" id="ARBA00022448"/>
    </source>
</evidence>
<name>I7ZD43_9GAMM</name>
<dbReference type="EMBL" id="AKGD01000002">
    <property type="protein sequence ID" value="EIT69587.1"/>
    <property type="molecule type" value="Genomic_DNA"/>
</dbReference>
<evidence type="ECO:0000256" key="1">
    <source>
        <dbReference type="ARBA" id="ARBA00004533"/>
    </source>
</evidence>
<dbReference type="InterPro" id="IPR024961">
    <property type="entry name" value="T2SS_GspC_N"/>
</dbReference>
<sequence length="299" mass="31782">MLVISESVQGSAVRAYEKHGHWLRTAGLLVLTATIAKLAAQFVWLWVPVPESAQWKPAPVAASGTAASAPKGPDAQLIASAHLFGDYQAPADASLDRMDKAPDTRLNLTLLGILAADQDKGSRALIADGGGDEKPYSVGDKVPGGVKLQAIFPDRVILSRDGQLETLRLDKEKAPSSLQANAAPASSPPSTVSDETTEMLAKVREQLLQDPSKAADYIRVQPANVNGEQRGYRIYPGRDRSLFNNAGLRPGDIVTSLNGTPLSDPAQALQMLADVSHSPTLSLTIERGGVQQNVVVNFH</sequence>
<dbReference type="AlphaFoldDB" id="I7ZD43"/>
<dbReference type="Pfam" id="PF11356">
    <property type="entry name" value="T2SSC"/>
    <property type="match status" value="1"/>
</dbReference>
<feature type="region of interest" description="Disordered" evidence="10">
    <location>
        <begin position="173"/>
        <end position="195"/>
    </location>
</feature>
<keyword evidence="7" id="KW-0653">Protein transport</keyword>
<proteinExistence type="inferred from homology"/>
<comment type="similarity">
    <text evidence="2">Belongs to the GSP C family.</text>
</comment>
<evidence type="ECO:0000259" key="12">
    <source>
        <dbReference type="Pfam" id="PF17820"/>
    </source>
</evidence>
<keyword evidence="3" id="KW-0813">Transport</keyword>
<keyword evidence="8" id="KW-1133">Transmembrane helix</keyword>
<keyword evidence="5" id="KW-0997">Cell inner membrane</keyword>
<dbReference type="NCBIfam" id="TIGR01713">
    <property type="entry name" value="typeII_sec_gspC"/>
    <property type="match status" value="1"/>
</dbReference>
<comment type="subcellular location">
    <subcellularLocation>
        <location evidence="1">Cell inner membrane</location>
    </subcellularLocation>
</comment>
<evidence type="ECO:0000256" key="7">
    <source>
        <dbReference type="ARBA" id="ARBA00022927"/>
    </source>
</evidence>
<evidence type="ECO:0000256" key="8">
    <source>
        <dbReference type="ARBA" id="ARBA00022989"/>
    </source>
</evidence>